<protein>
    <recommendedName>
        <fullName evidence="1">AB hydrolase-1 domain-containing protein</fullName>
    </recommendedName>
</protein>
<dbReference type="InterPro" id="IPR029058">
    <property type="entry name" value="AB_hydrolase_fold"/>
</dbReference>
<dbReference type="Proteomes" id="UP001162834">
    <property type="component" value="Chromosome"/>
</dbReference>
<feature type="domain" description="AB hydrolase-1" evidence="1">
    <location>
        <begin position="76"/>
        <end position="333"/>
    </location>
</feature>
<keyword evidence="3" id="KW-1185">Reference proteome</keyword>
<name>A0A9E6XXK1_9ACTN</name>
<dbReference type="GO" id="GO:0047372">
    <property type="term" value="F:monoacylglycerol lipase activity"/>
    <property type="evidence" value="ECO:0007669"/>
    <property type="project" value="TreeGrafter"/>
</dbReference>
<gene>
    <name evidence="2" type="ORF">DSM104329_02468</name>
</gene>
<dbReference type="KEGG" id="sbae:DSM104329_02468"/>
<dbReference type="GO" id="GO:0016020">
    <property type="term" value="C:membrane"/>
    <property type="evidence" value="ECO:0007669"/>
    <property type="project" value="TreeGrafter"/>
</dbReference>
<evidence type="ECO:0000313" key="3">
    <source>
        <dbReference type="Proteomes" id="UP001162834"/>
    </source>
</evidence>
<evidence type="ECO:0000259" key="1">
    <source>
        <dbReference type="Pfam" id="PF12697"/>
    </source>
</evidence>
<accession>A0A9E6XXK1</accession>
<dbReference type="InterPro" id="IPR000073">
    <property type="entry name" value="AB_hydrolase_1"/>
</dbReference>
<dbReference type="SUPFAM" id="SSF53474">
    <property type="entry name" value="alpha/beta-Hydrolases"/>
    <property type="match status" value="1"/>
</dbReference>
<dbReference type="PANTHER" id="PTHR43798:SF5">
    <property type="entry name" value="MONOACYLGLYCEROL LIPASE ABHD6"/>
    <property type="match status" value="1"/>
</dbReference>
<evidence type="ECO:0000313" key="2">
    <source>
        <dbReference type="EMBL" id="UGS36070.1"/>
    </source>
</evidence>
<dbReference type="RefSeq" id="WP_259315747.1">
    <property type="nucleotide sequence ID" value="NZ_CP087164.1"/>
</dbReference>
<dbReference type="Pfam" id="PF12697">
    <property type="entry name" value="Abhydrolase_6"/>
    <property type="match status" value="1"/>
</dbReference>
<dbReference type="EMBL" id="CP087164">
    <property type="protein sequence ID" value="UGS36070.1"/>
    <property type="molecule type" value="Genomic_DNA"/>
</dbReference>
<dbReference type="InterPro" id="IPR050266">
    <property type="entry name" value="AB_hydrolase_sf"/>
</dbReference>
<dbReference type="Gene3D" id="3.40.50.1820">
    <property type="entry name" value="alpha/beta hydrolase"/>
    <property type="match status" value="1"/>
</dbReference>
<dbReference type="GO" id="GO:0046464">
    <property type="term" value="P:acylglycerol catabolic process"/>
    <property type="evidence" value="ECO:0007669"/>
    <property type="project" value="TreeGrafter"/>
</dbReference>
<dbReference type="PANTHER" id="PTHR43798">
    <property type="entry name" value="MONOACYLGLYCEROL LIPASE"/>
    <property type="match status" value="1"/>
</dbReference>
<sequence>MLRGGSLGAVFSVLAGLAVTMVLVAPVAADGATRIGTSSPSTPNRAARGNFAGLIKIRGGRRVYLECRGSGRPTVVLESGLGNAADVWGGAFLSANDPGADPQRAVFPSVARFTRVCAYDRPGTGRLDPRTDRFKPSRSDPVAMPRTALDIARDLHALLRKARRAAGIRGPYVLVGHSIGGLTQRLHATVYPRNIAGLVLVDATPDRYGAVLAMLAANGLLTPEQYAAVAAAPPPPGLESYPDLERLDIDASGAQTRQAQADTPLRPMKLVFLSLASLDLPPDWQREAVQAVKQVYEAAQDELAKLVPGARHVIAANSGHYIQLDQPKLVVDAIRRVVDETRNHAQPNSSR</sequence>
<dbReference type="AlphaFoldDB" id="A0A9E6XXK1"/>
<reference evidence="2" key="1">
    <citation type="journal article" date="2022" name="Int. J. Syst. Evol. Microbiol.">
        <title>Pseudomonas aegrilactucae sp. nov. and Pseudomonas morbosilactucae sp. nov., pathogens causing bacterial rot of lettuce in Japan.</title>
        <authorList>
            <person name="Sawada H."/>
            <person name="Fujikawa T."/>
            <person name="Satou M."/>
        </authorList>
    </citation>
    <scope>NUCLEOTIDE SEQUENCE</scope>
    <source>
        <strain evidence="2">0166_1</strain>
    </source>
</reference>
<proteinExistence type="predicted"/>
<organism evidence="2 3">
    <name type="scientific">Capillimicrobium parvum</name>
    <dbReference type="NCBI Taxonomy" id="2884022"/>
    <lineage>
        <taxon>Bacteria</taxon>
        <taxon>Bacillati</taxon>
        <taxon>Actinomycetota</taxon>
        <taxon>Thermoleophilia</taxon>
        <taxon>Solirubrobacterales</taxon>
        <taxon>Capillimicrobiaceae</taxon>
        <taxon>Capillimicrobium</taxon>
    </lineage>
</organism>